<gene>
    <name evidence="3" type="ORF">WQE_04902</name>
</gene>
<dbReference type="Gene3D" id="1.10.287.1490">
    <property type="match status" value="1"/>
</dbReference>
<feature type="region of interest" description="Disordered" evidence="2">
    <location>
        <begin position="250"/>
        <end position="309"/>
    </location>
</feature>
<feature type="compositionally biased region" description="Low complexity" evidence="2">
    <location>
        <begin position="268"/>
        <end position="279"/>
    </location>
</feature>
<keyword evidence="4" id="KW-1185">Reference proteome</keyword>
<dbReference type="EMBL" id="AKAU01000036">
    <property type="protein sequence ID" value="EIN02299.1"/>
    <property type="molecule type" value="Genomic_DNA"/>
</dbReference>
<reference evidence="3 4" key="1">
    <citation type="journal article" date="2012" name="J. Bacteriol.">
        <title>Draft Genome Sequence of the Soil Bacterium Burkholderia terrae Strain BS001, Which Interacts with Fungal Surface Structures.</title>
        <authorList>
            <person name="Nazir R."/>
            <person name="Hansen M.A."/>
            <person name="Sorensen S."/>
            <person name="van Elsas J.D."/>
        </authorList>
    </citation>
    <scope>NUCLEOTIDE SEQUENCE [LARGE SCALE GENOMIC DNA]</scope>
    <source>
        <strain evidence="3 4">BS001</strain>
    </source>
</reference>
<proteinExistence type="predicted"/>
<evidence type="ECO:0000256" key="2">
    <source>
        <dbReference type="SAM" id="MobiDB-lite"/>
    </source>
</evidence>
<comment type="caution">
    <text evidence="3">The sequence shown here is derived from an EMBL/GenBank/DDBJ whole genome shotgun (WGS) entry which is preliminary data.</text>
</comment>
<keyword evidence="1" id="KW-0175">Coiled coil</keyword>
<evidence type="ECO:0000256" key="1">
    <source>
        <dbReference type="SAM" id="Coils"/>
    </source>
</evidence>
<protein>
    <submittedName>
        <fullName evidence="3">Uncharacterized protein</fullName>
    </submittedName>
</protein>
<name>A0ABN0FTW5_9BURK</name>
<evidence type="ECO:0000313" key="4">
    <source>
        <dbReference type="Proteomes" id="UP000004980"/>
    </source>
</evidence>
<organism evidence="3 4">
    <name type="scientific">Paraburkholderia hospita</name>
    <dbReference type="NCBI Taxonomy" id="169430"/>
    <lineage>
        <taxon>Bacteria</taxon>
        <taxon>Pseudomonadati</taxon>
        <taxon>Pseudomonadota</taxon>
        <taxon>Betaproteobacteria</taxon>
        <taxon>Burkholderiales</taxon>
        <taxon>Burkholderiaceae</taxon>
        <taxon>Paraburkholderia</taxon>
    </lineage>
</organism>
<dbReference type="Proteomes" id="UP000004980">
    <property type="component" value="Unassembled WGS sequence"/>
</dbReference>
<sequence>MKRTNPNNATVRVPKFDLAIDAETLNELRGLLDQRKKLDDAVSSAPSEIAAGEAELAGLRHQLAMLEADVVLVDDDEFPKLQKQIADLSEVIDAKDLAFRRLKSRLKALEDRAPELDNKIELAIGYVRVDANIAAQNLQAELASELRSKVAEIRSIYAQVRALQSVIPLQQARDFLVCAHVPDLDHCMVSYPHGIPRDFSQNLLEQRDDATEAAESQIAEALKPITDAFLLARKHNPYVPLAKRPVPYVRKGAWDGPGGRTGDRPEQSEQAEAPASSESSSRDGNPRSGVPAEMNWATAMEAAARSSGF</sequence>
<accession>A0ABN0FTW5</accession>
<dbReference type="RefSeq" id="WP_007578284.1">
    <property type="nucleotide sequence ID" value="NZ_AKAU01000036.1"/>
</dbReference>
<evidence type="ECO:0000313" key="3">
    <source>
        <dbReference type="EMBL" id="EIN02299.1"/>
    </source>
</evidence>
<feature type="coiled-coil region" evidence="1">
    <location>
        <begin position="49"/>
        <end position="119"/>
    </location>
</feature>